<keyword evidence="6 8" id="KW-0472">Membrane</keyword>
<feature type="transmembrane region" description="Helical" evidence="8">
    <location>
        <begin position="221"/>
        <end position="242"/>
    </location>
</feature>
<feature type="region of interest" description="Disordered" evidence="9">
    <location>
        <begin position="554"/>
        <end position="595"/>
    </location>
</feature>
<accession>A0ABM1S4C1</accession>
<dbReference type="InterPro" id="IPR029020">
    <property type="entry name" value="Ammonium/urea_transptr"/>
</dbReference>
<organism evidence="11 12">
    <name type="scientific">Limulus polyphemus</name>
    <name type="common">Atlantic horseshoe crab</name>
    <dbReference type="NCBI Taxonomy" id="6850"/>
    <lineage>
        <taxon>Eukaryota</taxon>
        <taxon>Metazoa</taxon>
        <taxon>Ecdysozoa</taxon>
        <taxon>Arthropoda</taxon>
        <taxon>Chelicerata</taxon>
        <taxon>Merostomata</taxon>
        <taxon>Xiphosura</taxon>
        <taxon>Limulidae</taxon>
        <taxon>Limulus</taxon>
    </lineage>
</organism>
<evidence type="ECO:0000256" key="8">
    <source>
        <dbReference type="RuleBase" id="RU362002"/>
    </source>
</evidence>
<feature type="domain" description="Ammonium transporter AmtB-like" evidence="10">
    <location>
        <begin position="115"/>
        <end position="515"/>
    </location>
</feature>
<comment type="similarity">
    <text evidence="2 8">Belongs to the ammonia transporter channel (TC 1.A.11.2) family.</text>
</comment>
<keyword evidence="11" id="KW-1185">Reference proteome</keyword>
<dbReference type="RefSeq" id="XP_022238476.1">
    <property type="nucleotide sequence ID" value="XM_022382768.1"/>
</dbReference>
<comment type="subcellular location">
    <subcellularLocation>
        <location evidence="8">Cell membrane</location>
        <topology evidence="8">Multi-pass membrane protein</topology>
    </subcellularLocation>
    <subcellularLocation>
        <location evidence="1">Membrane</location>
        <topology evidence="1">Multi-pass membrane protein</topology>
    </subcellularLocation>
</comment>
<feature type="transmembrane region" description="Helical" evidence="8">
    <location>
        <begin position="262"/>
        <end position="282"/>
    </location>
</feature>
<dbReference type="GeneID" id="106456963"/>
<feature type="transmembrane region" description="Helical" evidence="8">
    <location>
        <begin position="335"/>
        <end position="358"/>
    </location>
</feature>
<dbReference type="Pfam" id="PF00909">
    <property type="entry name" value="Ammonium_transp"/>
    <property type="match status" value="1"/>
</dbReference>
<dbReference type="Gene3D" id="1.10.3430.10">
    <property type="entry name" value="Ammonium transporter AmtB like domains"/>
    <property type="match status" value="1"/>
</dbReference>
<sequence>MSNENVTSTEVLLNSTNITSLQSSSVSPGINNTDSFSSNYSIETTSSIILPVTKLNGSIGDDLSTNTFASTISFSNTTTSLTDVNTSLTSDVLLNNTTESTKAIDGVFSGADTFFLLTMGIIVFFMQGGFALLECGAVRSKNTTNILIKNLLHIFVAGIAYWILGYALAYGDGNSFIGFSLFASYKVEGTMLANWFFQFVFAATASTIVSGSVAERCSFSVYIVYSFLITGFIYPVVSHWAWSDRGWLAVGDGTNKFKDLAGSGVVHLVGGTSAFVGTVLLGPRIGKFDPITGIPNDIRGHSVPLTAVGGFILLFGFLAFNGGSLGHITQPGDGAALATIVANTIIGGSFGGIINLIIHRLVALSKPRQWSLLFFLNGVLAGMVSTCAGCEEFYPWGAAVVGTIGGLLFFFLHVVIIAAKIDDPLDAVAVHFGGGFWGLIAAPLFKRHSGIVFDNSNESFMGLAWNIAGMTAIIGWSGILSLLMFGLLKAFGLFRVDPETELKGLDITNHGDPAYPAPSWEEEQYSHRYAQDGNHTVDGRKSKDQTEVDLLPNMTFNENSGKRTRKTQPEPGRFRLMSTSTNPAFIPDTQTTTHL</sequence>
<feature type="compositionally biased region" description="Polar residues" evidence="9">
    <location>
        <begin position="577"/>
        <end position="595"/>
    </location>
</feature>
<evidence type="ECO:0000256" key="4">
    <source>
        <dbReference type="ARBA" id="ARBA00022692"/>
    </source>
</evidence>
<evidence type="ECO:0000256" key="3">
    <source>
        <dbReference type="ARBA" id="ARBA00022448"/>
    </source>
</evidence>
<evidence type="ECO:0000256" key="6">
    <source>
        <dbReference type="ARBA" id="ARBA00023136"/>
    </source>
</evidence>
<keyword evidence="7 8" id="KW-0924">Ammonia transport</keyword>
<dbReference type="SUPFAM" id="SSF111352">
    <property type="entry name" value="Ammonium transporter"/>
    <property type="match status" value="1"/>
</dbReference>
<dbReference type="PANTHER" id="PTHR11730:SF6">
    <property type="entry name" value="AMMONIUM TRANSPORTER"/>
    <property type="match status" value="1"/>
</dbReference>
<feature type="transmembrane region" description="Helical" evidence="8">
    <location>
        <begin position="465"/>
        <end position="488"/>
    </location>
</feature>
<evidence type="ECO:0000256" key="1">
    <source>
        <dbReference type="ARBA" id="ARBA00004141"/>
    </source>
</evidence>
<dbReference type="InterPro" id="IPR024041">
    <property type="entry name" value="NH4_transpt_AmtB-like_dom"/>
</dbReference>
<feature type="transmembrane region" description="Helical" evidence="8">
    <location>
        <begin position="150"/>
        <end position="171"/>
    </location>
</feature>
<feature type="transmembrane region" description="Helical" evidence="8">
    <location>
        <begin position="191"/>
        <end position="209"/>
    </location>
</feature>
<reference evidence="12" key="1">
    <citation type="submission" date="2025-08" db="UniProtKB">
        <authorList>
            <consortium name="RefSeq"/>
        </authorList>
    </citation>
    <scope>IDENTIFICATION</scope>
    <source>
        <tissue evidence="12">Muscle</tissue>
    </source>
</reference>
<dbReference type="Proteomes" id="UP000694941">
    <property type="component" value="Unplaced"/>
</dbReference>
<evidence type="ECO:0000256" key="9">
    <source>
        <dbReference type="SAM" id="MobiDB-lite"/>
    </source>
</evidence>
<feature type="transmembrane region" description="Helical" evidence="8">
    <location>
        <begin position="114"/>
        <end position="138"/>
    </location>
</feature>
<dbReference type="PANTHER" id="PTHR11730">
    <property type="entry name" value="AMMONIUM TRANSPORTER"/>
    <property type="match status" value="1"/>
</dbReference>
<feature type="transmembrane region" description="Helical" evidence="8">
    <location>
        <begin position="394"/>
        <end position="418"/>
    </location>
</feature>
<protein>
    <recommendedName>
        <fullName evidence="8">Ammonium transporter</fullName>
    </recommendedName>
</protein>
<evidence type="ECO:0000313" key="12">
    <source>
        <dbReference type="RefSeq" id="XP_022238476.1"/>
    </source>
</evidence>
<keyword evidence="5 8" id="KW-1133">Transmembrane helix</keyword>
<feature type="transmembrane region" description="Helical" evidence="8">
    <location>
        <begin position="303"/>
        <end position="323"/>
    </location>
</feature>
<evidence type="ECO:0000256" key="7">
    <source>
        <dbReference type="ARBA" id="ARBA00023177"/>
    </source>
</evidence>
<feature type="transmembrane region" description="Helical" evidence="8">
    <location>
        <begin position="425"/>
        <end position="445"/>
    </location>
</feature>
<gene>
    <name evidence="12" type="primary">LOC106456963</name>
</gene>
<keyword evidence="4 8" id="KW-0812">Transmembrane</keyword>
<evidence type="ECO:0000313" key="11">
    <source>
        <dbReference type="Proteomes" id="UP000694941"/>
    </source>
</evidence>
<evidence type="ECO:0000256" key="5">
    <source>
        <dbReference type="ARBA" id="ARBA00022989"/>
    </source>
</evidence>
<evidence type="ECO:0000259" key="10">
    <source>
        <dbReference type="Pfam" id="PF00909"/>
    </source>
</evidence>
<dbReference type="NCBIfam" id="TIGR00836">
    <property type="entry name" value="amt"/>
    <property type="match status" value="1"/>
</dbReference>
<keyword evidence="3 8" id="KW-0813">Transport</keyword>
<dbReference type="InterPro" id="IPR001905">
    <property type="entry name" value="Ammonium_transpt"/>
</dbReference>
<evidence type="ECO:0000256" key="2">
    <source>
        <dbReference type="ARBA" id="ARBA00005887"/>
    </source>
</evidence>
<name>A0ABM1S4C1_LIMPO</name>
<proteinExistence type="inferred from homology"/>
<feature type="transmembrane region" description="Helical" evidence="8">
    <location>
        <begin position="370"/>
        <end position="388"/>
    </location>
</feature>